<dbReference type="AlphaFoldDB" id="A0A6I0FSY7"/>
<dbReference type="Proteomes" id="UP000433382">
    <property type="component" value="Unassembled WGS sequence"/>
</dbReference>
<feature type="transmembrane region" description="Helical" evidence="1">
    <location>
        <begin position="911"/>
        <end position="931"/>
    </location>
</feature>
<organism evidence="2 3">
    <name type="scientific">Phocaeicola vulgatus</name>
    <name type="common">Bacteroides vulgatus</name>
    <dbReference type="NCBI Taxonomy" id="821"/>
    <lineage>
        <taxon>Bacteria</taxon>
        <taxon>Pseudomonadati</taxon>
        <taxon>Bacteroidota</taxon>
        <taxon>Bacteroidia</taxon>
        <taxon>Bacteroidales</taxon>
        <taxon>Bacteroidaceae</taxon>
        <taxon>Phocaeicola</taxon>
    </lineage>
</organism>
<feature type="transmembrane region" description="Helical" evidence="1">
    <location>
        <begin position="861"/>
        <end position="878"/>
    </location>
</feature>
<dbReference type="Gene3D" id="3.30.70.1440">
    <property type="entry name" value="Multidrug efflux transporter AcrB pore domain"/>
    <property type="match status" value="1"/>
</dbReference>
<dbReference type="InterPro" id="IPR001036">
    <property type="entry name" value="Acrflvin-R"/>
</dbReference>
<dbReference type="GO" id="GO:0042910">
    <property type="term" value="F:xenobiotic transmembrane transporter activity"/>
    <property type="evidence" value="ECO:0007669"/>
    <property type="project" value="TreeGrafter"/>
</dbReference>
<comment type="caution">
    <text evidence="2">The sequence shown here is derived from an EMBL/GenBank/DDBJ whole genome shotgun (WGS) entry which is preliminary data.</text>
</comment>
<sequence>MKKKRNAVEWAMHYRQIIILVMTCLVAFGVYSLPEMRKNEFPDFTIRQGVVVAVAPGNTAQEMLEQVTKPLEEYIFTYKEVRKEKTISKSRDGITYIQVYLNDELQDKDTFWSKFKHGVSQFKSQLPSNVVALQVNDDFGDTSALLITMESEDKTYRELDEYMDLLQDRLRRITSVGRMSVSGMQQEQISVYIDPDHLSEYKLDEQTLATSLMQKGFTTSGGCIRNGTQAYPIYVAKSLNTIYDVQELIVYTDPQGNNVRLKNVARVVKEYPAPDSYITNNGRKCLLLSVEMKKEKNIVKMGEDINEVLAGFQKELPQDVTIYRITDQSKVVGDSVENFLNELIIAIVAVIVVVMLLLPMRVALVASSTIPISIFISLGLFYALGIELNTVTLAALIVTLGMIVDNSIVIIDSYLENIGEGMSRWHASIQSTMHFFKSIFSATLAISITFFPFLITTKGMINDFLQSFPWATTIVLFVSLLVATLLVPFVQFWFIRKPMAKKTGKTFSFLDALQGMYNKVLDSCIAHPKLTIGFGLVSIVAGAGLLTQLPQQLLPCADRNQFAVEITLPTGTRVERTAEVADSLEHILRQDPRVVSVASFKGCASPRFQNSYAPQIGGANFAQFIVNTIGNKATVDVLNEYAPKYTDYFPDARIRFKQLSYSEATYPIEVRLTGEDLEFVKHDAEEVLTLVRQLPQLILAQADYNEPLPSSEIVLREDEATRIGITNLGVETTLAMRYGKGIAVADVWEGDYNMPVVLKSVRADCASLTDVRDELLPVAGGLATVPLRQVADVVPTWKDGQLCRRNGVFTVTVQAELQRGKNGMAVTALVQEKLDDLTLSPGVTLSYGGDLEDSEEKMPQIMAALIIAAVIIFFILVVHFHKVNLATLVFSSMFLCVFGTAVGVWIQGCDFSMTCTLGIVALMGIIVRNGIIMFDYAEELRTMEGMASAQAIYHSARRRMRPIFLTSAAASMGVIPMILGGSGLWMPMGTVICYGTLITMVFILTVLPCSYLLLFRGSTKKRLQAEALECQ</sequence>
<evidence type="ECO:0000256" key="1">
    <source>
        <dbReference type="SAM" id="Phobius"/>
    </source>
</evidence>
<dbReference type="Pfam" id="PF00873">
    <property type="entry name" value="ACR_tran"/>
    <property type="match status" value="1"/>
</dbReference>
<feature type="transmembrane region" description="Helical" evidence="1">
    <location>
        <begin position="365"/>
        <end position="385"/>
    </location>
</feature>
<proteinExistence type="predicted"/>
<accession>A0A6I0FSY7</accession>
<feature type="transmembrane region" description="Helical" evidence="1">
    <location>
        <begin position="435"/>
        <end position="455"/>
    </location>
</feature>
<dbReference type="RefSeq" id="WP_008781920.1">
    <property type="nucleotide sequence ID" value="NZ_JAHYOJ010000046.1"/>
</dbReference>
<feature type="transmembrane region" description="Helical" evidence="1">
    <location>
        <begin position="467"/>
        <end position="495"/>
    </location>
</feature>
<dbReference type="SUPFAM" id="SSF82693">
    <property type="entry name" value="Multidrug efflux transporter AcrB pore domain, PN1, PN2, PC1 and PC2 subdomains"/>
    <property type="match status" value="3"/>
</dbReference>
<feature type="transmembrane region" description="Helical" evidence="1">
    <location>
        <begin position="991"/>
        <end position="1014"/>
    </location>
</feature>
<dbReference type="Gene3D" id="3.30.70.1430">
    <property type="entry name" value="Multidrug efflux transporter AcrB pore domain"/>
    <property type="match status" value="2"/>
</dbReference>
<feature type="transmembrane region" description="Helical" evidence="1">
    <location>
        <begin position="391"/>
        <end position="415"/>
    </location>
</feature>
<name>A0A6I0FSY7_PHOVU</name>
<dbReference type="Gene3D" id="1.20.1640.10">
    <property type="entry name" value="Multidrug efflux transporter AcrB transmembrane domain"/>
    <property type="match status" value="2"/>
</dbReference>
<keyword evidence="1" id="KW-0812">Transmembrane</keyword>
<evidence type="ECO:0000313" key="2">
    <source>
        <dbReference type="EMBL" id="KAB3561869.1"/>
    </source>
</evidence>
<keyword evidence="1" id="KW-0472">Membrane</keyword>
<dbReference type="InterPro" id="IPR027463">
    <property type="entry name" value="AcrB_DN_DC_subdom"/>
</dbReference>
<dbReference type="SUPFAM" id="SSF82714">
    <property type="entry name" value="Multidrug efflux transporter AcrB TolC docking domain, DN and DC subdomains"/>
    <property type="match status" value="1"/>
</dbReference>
<dbReference type="PANTHER" id="PTHR32063">
    <property type="match status" value="1"/>
</dbReference>
<gene>
    <name evidence="2" type="ORF">GAY01_22890</name>
</gene>
<evidence type="ECO:0000313" key="3">
    <source>
        <dbReference type="Proteomes" id="UP000433382"/>
    </source>
</evidence>
<keyword evidence="1" id="KW-1133">Transmembrane helix</keyword>
<dbReference type="Gene3D" id="3.30.70.1320">
    <property type="entry name" value="Multidrug efflux transporter AcrB pore domain like"/>
    <property type="match status" value="1"/>
</dbReference>
<dbReference type="GO" id="GO:0005886">
    <property type="term" value="C:plasma membrane"/>
    <property type="evidence" value="ECO:0007669"/>
    <property type="project" value="TreeGrafter"/>
</dbReference>
<dbReference type="PANTHER" id="PTHR32063:SF18">
    <property type="entry name" value="CATION EFFLUX SYSTEM PROTEIN"/>
    <property type="match status" value="1"/>
</dbReference>
<dbReference type="SUPFAM" id="SSF82866">
    <property type="entry name" value="Multidrug efflux transporter AcrB transmembrane domain"/>
    <property type="match status" value="2"/>
</dbReference>
<dbReference type="EMBL" id="WCZM01000061">
    <property type="protein sequence ID" value="KAB3561869.1"/>
    <property type="molecule type" value="Genomic_DNA"/>
</dbReference>
<dbReference type="PRINTS" id="PR00702">
    <property type="entry name" value="ACRIFLAVINRP"/>
</dbReference>
<feature type="transmembrane region" description="Helical" evidence="1">
    <location>
        <begin position="963"/>
        <end position="985"/>
    </location>
</feature>
<feature type="transmembrane region" description="Helical" evidence="1">
    <location>
        <begin position="530"/>
        <end position="549"/>
    </location>
</feature>
<feature type="transmembrane region" description="Helical" evidence="1">
    <location>
        <begin position="885"/>
        <end position="905"/>
    </location>
</feature>
<reference evidence="2 3" key="1">
    <citation type="journal article" date="2019" name="Nat. Med.">
        <title>A library of human gut bacterial isolates paired with longitudinal multiomics data enables mechanistic microbiome research.</title>
        <authorList>
            <person name="Poyet M."/>
            <person name="Groussin M."/>
            <person name="Gibbons S.M."/>
            <person name="Avila-Pacheco J."/>
            <person name="Jiang X."/>
            <person name="Kearney S.M."/>
            <person name="Perrotta A.R."/>
            <person name="Berdy B."/>
            <person name="Zhao S."/>
            <person name="Lieberman T.D."/>
            <person name="Swanson P.K."/>
            <person name="Smith M."/>
            <person name="Roesemann S."/>
            <person name="Alexander J.E."/>
            <person name="Rich S.A."/>
            <person name="Livny J."/>
            <person name="Vlamakis H."/>
            <person name="Clish C."/>
            <person name="Bullock K."/>
            <person name="Deik A."/>
            <person name="Scott J."/>
            <person name="Pierce K.A."/>
            <person name="Xavier R.J."/>
            <person name="Alm E.J."/>
        </authorList>
    </citation>
    <scope>NUCLEOTIDE SEQUENCE [LARGE SCALE GENOMIC DNA]</scope>
    <source>
        <strain evidence="2 3">BIOML-A73</strain>
    </source>
</reference>
<feature type="transmembrane region" description="Helical" evidence="1">
    <location>
        <begin position="339"/>
        <end position="358"/>
    </location>
</feature>
<dbReference type="Gene3D" id="3.30.2090.10">
    <property type="entry name" value="Multidrug efflux transporter AcrB TolC docking domain, DN and DC subdomains"/>
    <property type="match status" value="2"/>
</dbReference>
<protein>
    <submittedName>
        <fullName evidence="2">Efflux RND transporter permease subunit</fullName>
    </submittedName>
</protein>